<accession>J3LK92</accession>
<keyword evidence="1" id="KW-0472">Membrane</keyword>
<evidence type="ECO:0000313" key="3">
    <source>
        <dbReference type="Proteomes" id="UP000006038"/>
    </source>
</evidence>
<keyword evidence="3" id="KW-1185">Reference proteome</keyword>
<feature type="transmembrane region" description="Helical" evidence="1">
    <location>
        <begin position="31"/>
        <end position="53"/>
    </location>
</feature>
<keyword evidence="1" id="KW-1133">Transmembrane helix</keyword>
<reference evidence="2" key="1">
    <citation type="journal article" date="2013" name="Nat. Commun.">
        <title>Whole-genome sequencing of Oryza brachyantha reveals mechanisms underlying Oryza genome evolution.</title>
        <authorList>
            <person name="Chen J."/>
            <person name="Huang Q."/>
            <person name="Gao D."/>
            <person name="Wang J."/>
            <person name="Lang Y."/>
            <person name="Liu T."/>
            <person name="Li B."/>
            <person name="Bai Z."/>
            <person name="Luis Goicoechea J."/>
            <person name="Liang C."/>
            <person name="Chen C."/>
            <person name="Zhang W."/>
            <person name="Sun S."/>
            <person name="Liao Y."/>
            <person name="Zhang X."/>
            <person name="Yang L."/>
            <person name="Song C."/>
            <person name="Wang M."/>
            <person name="Shi J."/>
            <person name="Liu G."/>
            <person name="Liu J."/>
            <person name="Zhou H."/>
            <person name="Zhou W."/>
            <person name="Yu Q."/>
            <person name="An N."/>
            <person name="Chen Y."/>
            <person name="Cai Q."/>
            <person name="Wang B."/>
            <person name="Liu B."/>
            <person name="Min J."/>
            <person name="Huang Y."/>
            <person name="Wu H."/>
            <person name="Li Z."/>
            <person name="Zhang Y."/>
            <person name="Yin Y."/>
            <person name="Song W."/>
            <person name="Jiang J."/>
            <person name="Jackson S.A."/>
            <person name="Wing R.A."/>
            <person name="Wang J."/>
            <person name="Chen M."/>
        </authorList>
    </citation>
    <scope>NUCLEOTIDE SEQUENCE [LARGE SCALE GENOMIC DNA]</scope>
    <source>
        <strain evidence="2">cv. IRGC 101232</strain>
    </source>
</reference>
<evidence type="ECO:0000313" key="2">
    <source>
        <dbReference type="EnsemblPlants" id="OB03G14680.1"/>
    </source>
</evidence>
<name>J3LK92_ORYBR</name>
<reference evidence="2" key="2">
    <citation type="submission" date="2013-04" db="UniProtKB">
        <authorList>
            <consortium name="EnsemblPlants"/>
        </authorList>
    </citation>
    <scope>IDENTIFICATION</scope>
</reference>
<dbReference type="Proteomes" id="UP000006038">
    <property type="component" value="Chromosome 3"/>
</dbReference>
<sequence length="67" mass="7440">MMLVCCVQRGRDPAACAREMLMLPFLFLPSLLIRLLFLFFPCVLGGGAVSSLLSNLIDLCRQHLNNS</sequence>
<evidence type="ECO:0000256" key="1">
    <source>
        <dbReference type="SAM" id="Phobius"/>
    </source>
</evidence>
<dbReference type="AlphaFoldDB" id="J3LK92"/>
<organism evidence="2">
    <name type="scientific">Oryza brachyantha</name>
    <name type="common">malo sina</name>
    <dbReference type="NCBI Taxonomy" id="4533"/>
    <lineage>
        <taxon>Eukaryota</taxon>
        <taxon>Viridiplantae</taxon>
        <taxon>Streptophyta</taxon>
        <taxon>Embryophyta</taxon>
        <taxon>Tracheophyta</taxon>
        <taxon>Spermatophyta</taxon>
        <taxon>Magnoliopsida</taxon>
        <taxon>Liliopsida</taxon>
        <taxon>Poales</taxon>
        <taxon>Poaceae</taxon>
        <taxon>BOP clade</taxon>
        <taxon>Oryzoideae</taxon>
        <taxon>Oryzeae</taxon>
        <taxon>Oryzinae</taxon>
        <taxon>Oryza</taxon>
    </lineage>
</organism>
<keyword evidence="1" id="KW-0812">Transmembrane</keyword>
<dbReference type="EnsemblPlants" id="OB03G14680.1">
    <property type="protein sequence ID" value="OB03G14680.1"/>
    <property type="gene ID" value="OB03G14680"/>
</dbReference>
<dbReference type="HOGENOM" id="CLU_2816505_0_0_1"/>
<dbReference type="Gramene" id="OB03G14680.1">
    <property type="protein sequence ID" value="OB03G14680.1"/>
    <property type="gene ID" value="OB03G14680"/>
</dbReference>
<proteinExistence type="predicted"/>
<protein>
    <submittedName>
        <fullName evidence="2">Uncharacterized protein</fullName>
    </submittedName>
</protein>